<evidence type="ECO:0000256" key="6">
    <source>
        <dbReference type="SAM" id="Phobius"/>
    </source>
</evidence>
<keyword evidence="2" id="KW-1003">Cell membrane</keyword>
<keyword evidence="9" id="KW-1185">Reference proteome</keyword>
<feature type="transmembrane region" description="Helical" evidence="6">
    <location>
        <begin position="303"/>
        <end position="321"/>
    </location>
</feature>
<dbReference type="EMBL" id="QPGR01000005">
    <property type="protein sequence ID" value="TBR81409.1"/>
    <property type="molecule type" value="Genomic_DNA"/>
</dbReference>
<dbReference type="AlphaFoldDB" id="A0A4Q9JWM1"/>
<dbReference type="Pfam" id="PF07690">
    <property type="entry name" value="MFS_1"/>
    <property type="match status" value="1"/>
</dbReference>
<protein>
    <submittedName>
        <fullName evidence="8">L-fucose:H+ symporter permease</fullName>
    </submittedName>
</protein>
<feature type="transmembrane region" description="Helical" evidence="6">
    <location>
        <begin position="327"/>
        <end position="347"/>
    </location>
</feature>
<proteinExistence type="predicted"/>
<dbReference type="PROSITE" id="PS50850">
    <property type="entry name" value="MFS"/>
    <property type="match status" value="1"/>
</dbReference>
<feature type="transmembrane region" description="Helical" evidence="6">
    <location>
        <begin position="48"/>
        <end position="68"/>
    </location>
</feature>
<name>A0A4Q9JWM1_9BACT</name>
<keyword evidence="3 6" id="KW-0812">Transmembrane</keyword>
<dbReference type="Proteomes" id="UP000292583">
    <property type="component" value="Unassembled WGS sequence"/>
</dbReference>
<dbReference type="InterPro" id="IPR050375">
    <property type="entry name" value="MFS_TsgA-like"/>
</dbReference>
<dbReference type="CDD" id="cd17394">
    <property type="entry name" value="MFS_FucP_like"/>
    <property type="match status" value="1"/>
</dbReference>
<dbReference type="PANTHER" id="PTHR43702">
    <property type="entry name" value="L-FUCOSE-PROTON SYMPORTER"/>
    <property type="match status" value="1"/>
</dbReference>
<evidence type="ECO:0000313" key="8">
    <source>
        <dbReference type="EMBL" id="TBR81409.1"/>
    </source>
</evidence>
<sequence length="419" mass="46184">MNENKNIKIAIILVSSLFFLWGVSYGLIDVMNKNFQNHLHITQHESSFLQLAYFGAYFIIALPAGYIANRYSYKMGIIFGLCLYAIGALLIIPATNLASFYLFLFAFFILACGIGSLETSANPYMVKLGDEKNASFRINAAQSFNGLGQFLGPIIGGALFLSITKQEEGATKEQIEAALITNMGNVQLVYVAIAVIVILILIAFAMNKIPEGSEVSKDYESKDNSKAIEVFKHRHFNLGLLAQFLYIANQVAAGAFFINYAVEHNENLTDSKAAYYFSIALVAFMLGRIVSTPLMKKIKGESILGLYSLINVFICIMLYFASGFFSVMLLIALFFFMSISFPTIFAIATKNLPFNQVKLGGSLLVMSIVGGAIAPIIIGFINDHFGTSMGYLAMAPLFLYVAYYGFFGSYIKVDNAKDF</sequence>
<dbReference type="InterPro" id="IPR020846">
    <property type="entry name" value="MFS_dom"/>
</dbReference>
<dbReference type="OrthoDB" id="9795150at2"/>
<evidence type="ECO:0000256" key="2">
    <source>
        <dbReference type="ARBA" id="ARBA00022475"/>
    </source>
</evidence>
<feature type="transmembrane region" description="Helical" evidence="6">
    <location>
        <begin position="7"/>
        <end position="28"/>
    </location>
</feature>
<evidence type="ECO:0000256" key="5">
    <source>
        <dbReference type="ARBA" id="ARBA00023136"/>
    </source>
</evidence>
<reference evidence="8 9" key="1">
    <citation type="submission" date="2018-07" db="EMBL/GenBank/DDBJ databases">
        <title>Campylobacter zealandensis sp. nov., isolated from birds and water in New Zealand.</title>
        <authorList>
            <person name="Wilkinson D.A."/>
            <person name="Biggs P.J."/>
            <person name="French N.P."/>
            <person name="Midwinter A.C."/>
        </authorList>
    </citation>
    <scope>NUCLEOTIDE SEQUENCE [LARGE SCALE GENOMIC DNA]</scope>
    <source>
        <strain evidence="8 9">B423b</strain>
    </source>
</reference>
<evidence type="ECO:0000256" key="4">
    <source>
        <dbReference type="ARBA" id="ARBA00022989"/>
    </source>
</evidence>
<evidence type="ECO:0000259" key="7">
    <source>
        <dbReference type="PROSITE" id="PS50850"/>
    </source>
</evidence>
<dbReference type="GO" id="GO:0015535">
    <property type="term" value="F:fucose:proton symporter activity"/>
    <property type="evidence" value="ECO:0007669"/>
    <property type="project" value="InterPro"/>
</dbReference>
<dbReference type="PANTHER" id="PTHR43702:SF3">
    <property type="entry name" value="PROTEIN TSGA"/>
    <property type="match status" value="1"/>
</dbReference>
<keyword evidence="5 6" id="KW-0472">Membrane</keyword>
<organism evidence="8 9">
    <name type="scientific">Campylobacter novaezeelandiae</name>
    <dbReference type="NCBI Taxonomy" id="2267891"/>
    <lineage>
        <taxon>Bacteria</taxon>
        <taxon>Pseudomonadati</taxon>
        <taxon>Campylobacterota</taxon>
        <taxon>Epsilonproteobacteria</taxon>
        <taxon>Campylobacterales</taxon>
        <taxon>Campylobacteraceae</taxon>
        <taxon>Campylobacter</taxon>
    </lineage>
</organism>
<evidence type="ECO:0000313" key="9">
    <source>
        <dbReference type="Proteomes" id="UP000292583"/>
    </source>
</evidence>
<comment type="caution">
    <text evidence="8">The sequence shown here is derived from an EMBL/GenBank/DDBJ whole genome shotgun (WGS) entry which is preliminary data.</text>
</comment>
<feature type="domain" description="Major facilitator superfamily (MFS) profile" evidence="7">
    <location>
        <begin position="10"/>
        <end position="413"/>
    </location>
</feature>
<dbReference type="SUPFAM" id="SSF103473">
    <property type="entry name" value="MFS general substrate transporter"/>
    <property type="match status" value="1"/>
</dbReference>
<feature type="transmembrane region" description="Helical" evidence="6">
    <location>
        <begin position="188"/>
        <end position="207"/>
    </location>
</feature>
<dbReference type="GO" id="GO:0005886">
    <property type="term" value="C:plasma membrane"/>
    <property type="evidence" value="ECO:0007669"/>
    <property type="project" value="UniProtKB-SubCell"/>
</dbReference>
<accession>A0A4Q9JWM1</accession>
<gene>
    <name evidence="8" type="primary">fucP</name>
    <name evidence="8" type="ORF">DU473_03455</name>
</gene>
<keyword evidence="4 6" id="KW-1133">Transmembrane helix</keyword>
<feature type="transmembrane region" description="Helical" evidence="6">
    <location>
        <begin position="138"/>
        <end position="163"/>
    </location>
</feature>
<feature type="transmembrane region" description="Helical" evidence="6">
    <location>
        <begin position="98"/>
        <end position="117"/>
    </location>
</feature>
<dbReference type="NCBIfam" id="TIGR00885">
    <property type="entry name" value="fucP"/>
    <property type="match status" value="1"/>
</dbReference>
<dbReference type="InterPro" id="IPR011701">
    <property type="entry name" value="MFS"/>
</dbReference>
<feature type="transmembrane region" description="Helical" evidence="6">
    <location>
        <begin position="238"/>
        <end position="261"/>
    </location>
</feature>
<evidence type="ECO:0000256" key="1">
    <source>
        <dbReference type="ARBA" id="ARBA00004429"/>
    </source>
</evidence>
<feature type="transmembrane region" description="Helical" evidence="6">
    <location>
        <begin position="75"/>
        <end position="92"/>
    </location>
</feature>
<feature type="transmembrane region" description="Helical" evidence="6">
    <location>
        <begin position="359"/>
        <end position="382"/>
    </location>
</feature>
<dbReference type="RefSeq" id="WP_131186525.1">
    <property type="nucleotide sequence ID" value="NZ_QPGR01000005.1"/>
</dbReference>
<dbReference type="InterPro" id="IPR036259">
    <property type="entry name" value="MFS_trans_sf"/>
</dbReference>
<dbReference type="Gene3D" id="1.20.1250.20">
    <property type="entry name" value="MFS general substrate transporter like domains"/>
    <property type="match status" value="2"/>
</dbReference>
<feature type="transmembrane region" description="Helical" evidence="6">
    <location>
        <begin position="273"/>
        <end position="291"/>
    </location>
</feature>
<dbReference type="InterPro" id="IPR005275">
    <property type="entry name" value="Lfuc_symporter_FucP"/>
</dbReference>
<evidence type="ECO:0000256" key="3">
    <source>
        <dbReference type="ARBA" id="ARBA00022692"/>
    </source>
</evidence>
<comment type="subcellular location">
    <subcellularLocation>
        <location evidence="1">Cell inner membrane</location>
        <topology evidence="1">Multi-pass membrane protein</topology>
    </subcellularLocation>
</comment>
<feature type="transmembrane region" description="Helical" evidence="6">
    <location>
        <begin position="388"/>
        <end position="407"/>
    </location>
</feature>